<dbReference type="InterPro" id="IPR038883">
    <property type="entry name" value="AN11006-like"/>
</dbReference>
<sequence length="275" mass="31421">MAEPVQLPGVKPTTVGGLMSFLDFPGEIRNNIYEILLLHSDFVDPWYPVDHYVSLNPLFGYISKYVTGLFRVNKIVHREASLLFYSHNRFNFTEVGAEAIASFLQQIGTRNASFIRHIIIDFPEFSRLEPGNVTIEVESARSLGKILSSCTGLNTVETSLRITSSREHELESLDNHGVAVEALDLIDTHFRSITSLSEIIIELCEYTPENVLRSTMEGCGWVLRTRRFFYVHDWDDSGGDEFDEFGDDYDDDSNSYDDDDYDIDNDSDFWRRAAD</sequence>
<keyword evidence="2" id="KW-1185">Reference proteome</keyword>
<protein>
    <recommendedName>
        <fullName evidence="3">F-box domain-containing protein</fullName>
    </recommendedName>
</protein>
<organism evidence="1 2">
    <name type="scientific">Fusarium venenatum</name>
    <dbReference type="NCBI Taxonomy" id="56646"/>
    <lineage>
        <taxon>Eukaryota</taxon>
        <taxon>Fungi</taxon>
        <taxon>Dikarya</taxon>
        <taxon>Ascomycota</taxon>
        <taxon>Pezizomycotina</taxon>
        <taxon>Sordariomycetes</taxon>
        <taxon>Hypocreomycetidae</taxon>
        <taxon>Hypocreales</taxon>
        <taxon>Nectriaceae</taxon>
        <taxon>Fusarium</taxon>
    </lineage>
</organism>
<dbReference type="OrthoDB" id="62952at2759"/>
<accession>A0A2L2TZ04</accession>
<evidence type="ECO:0000313" key="2">
    <source>
        <dbReference type="Proteomes" id="UP000245910"/>
    </source>
</evidence>
<dbReference type="PANTHER" id="PTHR42085:SF1">
    <property type="entry name" value="F-BOX DOMAIN-CONTAINING PROTEIN"/>
    <property type="match status" value="1"/>
</dbReference>
<dbReference type="AlphaFoldDB" id="A0A2L2TZ04"/>
<dbReference type="EMBL" id="LN649229">
    <property type="protein sequence ID" value="CEI67520.1"/>
    <property type="molecule type" value="Genomic_DNA"/>
</dbReference>
<proteinExistence type="predicted"/>
<dbReference type="PANTHER" id="PTHR42085">
    <property type="entry name" value="F-BOX DOMAIN-CONTAINING PROTEIN"/>
    <property type="match status" value="1"/>
</dbReference>
<evidence type="ECO:0000313" key="1">
    <source>
        <dbReference type="EMBL" id="CEI67520.1"/>
    </source>
</evidence>
<dbReference type="Proteomes" id="UP000245910">
    <property type="component" value="Chromosome I"/>
</dbReference>
<name>A0A2L2TZ04_9HYPO</name>
<evidence type="ECO:0008006" key="3">
    <source>
        <dbReference type="Google" id="ProtNLM"/>
    </source>
</evidence>
<reference evidence="2" key="1">
    <citation type="submission" date="2014-10" db="EMBL/GenBank/DDBJ databases">
        <authorList>
            <person name="King R."/>
        </authorList>
    </citation>
    <scope>NUCLEOTIDE SEQUENCE [LARGE SCALE GENOMIC DNA]</scope>
    <source>
        <strain evidence="2">A3/5</strain>
    </source>
</reference>